<feature type="compositionally biased region" description="Acidic residues" evidence="1">
    <location>
        <begin position="80"/>
        <end position="89"/>
    </location>
</feature>
<evidence type="ECO:0000256" key="1">
    <source>
        <dbReference type="SAM" id="MobiDB-lite"/>
    </source>
</evidence>
<comment type="caution">
    <text evidence="2">The sequence shown here is derived from an EMBL/GenBank/DDBJ whole genome shotgun (WGS) entry which is preliminary data.</text>
</comment>
<proteinExistence type="predicted"/>
<protein>
    <submittedName>
        <fullName evidence="2">Uncharacterized protein</fullName>
    </submittedName>
</protein>
<reference evidence="2" key="1">
    <citation type="submission" date="2021-10" db="EMBL/GenBank/DDBJ databases">
        <title>Melipona bicolor Genome sequencing and assembly.</title>
        <authorList>
            <person name="Araujo N.S."/>
            <person name="Arias M.C."/>
        </authorList>
    </citation>
    <scope>NUCLEOTIDE SEQUENCE</scope>
    <source>
        <strain evidence="2">USP_2M_L1-L4_2017</strain>
        <tissue evidence="2">Whole body</tissue>
    </source>
</reference>
<evidence type="ECO:0000313" key="3">
    <source>
        <dbReference type="Proteomes" id="UP001177670"/>
    </source>
</evidence>
<accession>A0AA40FTD2</accession>
<feature type="compositionally biased region" description="Basic residues" evidence="1">
    <location>
        <begin position="93"/>
        <end position="103"/>
    </location>
</feature>
<name>A0AA40FTD2_9HYME</name>
<feature type="compositionally biased region" description="Basic and acidic residues" evidence="1">
    <location>
        <begin position="63"/>
        <end position="79"/>
    </location>
</feature>
<dbReference type="Proteomes" id="UP001177670">
    <property type="component" value="Unassembled WGS sequence"/>
</dbReference>
<dbReference type="EMBL" id="JAHYIQ010000017">
    <property type="protein sequence ID" value="KAK1125000.1"/>
    <property type="molecule type" value="Genomic_DNA"/>
</dbReference>
<keyword evidence="3" id="KW-1185">Reference proteome</keyword>
<organism evidence="2 3">
    <name type="scientific">Melipona bicolor</name>
    <dbReference type="NCBI Taxonomy" id="60889"/>
    <lineage>
        <taxon>Eukaryota</taxon>
        <taxon>Metazoa</taxon>
        <taxon>Ecdysozoa</taxon>
        <taxon>Arthropoda</taxon>
        <taxon>Hexapoda</taxon>
        <taxon>Insecta</taxon>
        <taxon>Pterygota</taxon>
        <taxon>Neoptera</taxon>
        <taxon>Endopterygota</taxon>
        <taxon>Hymenoptera</taxon>
        <taxon>Apocrita</taxon>
        <taxon>Aculeata</taxon>
        <taxon>Apoidea</taxon>
        <taxon>Anthophila</taxon>
        <taxon>Apidae</taxon>
        <taxon>Melipona</taxon>
    </lineage>
</organism>
<feature type="compositionally biased region" description="Basic and acidic residues" evidence="1">
    <location>
        <begin position="104"/>
        <end position="120"/>
    </location>
</feature>
<feature type="region of interest" description="Disordered" evidence="1">
    <location>
        <begin position="52"/>
        <end position="126"/>
    </location>
</feature>
<gene>
    <name evidence="2" type="ORF">K0M31_006337</name>
</gene>
<sequence>MMIRQESWQSAGSRHWPSPDALAFRSASLAPVTSRRARPFFRCLGNAEQLVRESVKRAKRERRKEVDGPRSGDEAKVKEEEEEEEEEEDTERRGKKGRKRKRKKEEEKKRAGSSEGKETSKFSVAWAGPCVSALPVPLDFGRCPWH</sequence>
<dbReference type="AlphaFoldDB" id="A0AA40FTD2"/>
<evidence type="ECO:0000313" key="2">
    <source>
        <dbReference type="EMBL" id="KAK1125000.1"/>
    </source>
</evidence>